<evidence type="ECO:0000313" key="2">
    <source>
        <dbReference type="Proteomes" id="UP001162501"/>
    </source>
</evidence>
<gene>
    <name evidence="1" type="ORF">MRATA1EN3_LOCUS14489</name>
</gene>
<dbReference type="Proteomes" id="UP001162501">
    <property type="component" value="Chromosome 25"/>
</dbReference>
<dbReference type="EMBL" id="OX596109">
    <property type="protein sequence ID" value="CAI9703276.1"/>
    <property type="molecule type" value="Genomic_DNA"/>
</dbReference>
<accession>A0ACB0ETA4</accession>
<protein>
    <submittedName>
        <fullName evidence="1">Uncharacterized protein</fullName>
    </submittedName>
</protein>
<proteinExistence type="predicted"/>
<organism evidence="1 2">
    <name type="scientific">Rangifer tarandus platyrhynchus</name>
    <name type="common">Svalbard reindeer</name>
    <dbReference type="NCBI Taxonomy" id="3082113"/>
    <lineage>
        <taxon>Eukaryota</taxon>
        <taxon>Metazoa</taxon>
        <taxon>Chordata</taxon>
        <taxon>Craniata</taxon>
        <taxon>Vertebrata</taxon>
        <taxon>Euteleostomi</taxon>
        <taxon>Mammalia</taxon>
        <taxon>Eutheria</taxon>
        <taxon>Laurasiatheria</taxon>
        <taxon>Artiodactyla</taxon>
        <taxon>Ruminantia</taxon>
        <taxon>Pecora</taxon>
        <taxon>Cervidae</taxon>
        <taxon>Odocoileinae</taxon>
        <taxon>Rangifer</taxon>
    </lineage>
</organism>
<sequence length="127" mass="14437">MPTKLTLLGTFSSISPWHQCTPANVSEVKVRPKGRGGGRTETPRRKRCEREPAAARVAPPLGSLAPPFGTAPSRAAHPRAPPADGSESEAERLTSRRHRQTSPRVRRVNQPERRRRRRRRQRQRQQR</sequence>
<evidence type="ECO:0000313" key="1">
    <source>
        <dbReference type="EMBL" id="CAI9703276.1"/>
    </source>
</evidence>
<name>A0ACB0ETA4_RANTA</name>
<reference evidence="1" key="1">
    <citation type="submission" date="2023-05" db="EMBL/GenBank/DDBJ databases">
        <authorList>
            <consortium name="ELIXIR-Norway"/>
        </authorList>
    </citation>
    <scope>NUCLEOTIDE SEQUENCE</scope>
</reference>